<protein>
    <submittedName>
        <fullName evidence="4">Exocyst complex subunit SEC6</fullName>
    </submittedName>
</protein>
<comment type="similarity">
    <text evidence="1">Belongs to the SEC6 family.</text>
</comment>
<dbReference type="GO" id="GO:0000149">
    <property type="term" value="F:SNARE binding"/>
    <property type="evidence" value="ECO:0007669"/>
    <property type="project" value="TreeGrafter"/>
</dbReference>
<dbReference type="InterPro" id="IPR010326">
    <property type="entry name" value="EXOC3/Sec6"/>
</dbReference>
<reference evidence="4" key="1">
    <citation type="submission" date="2014-08" db="EMBL/GenBank/DDBJ databases">
        <authorList>
            <person name="Sharma Rahul"/>
            <person name="Thines Marco"/>
        </authorList>
    </citation>
    <scope>NUCLEOTIDE SEQUENCE</scope>
</reference>
<organism evidence="4">
    <name type="scientific">Phaffia rhodozyma</name>
    <name type="common">Yeast</name>
    <name type="synonym">Xanthophyllomyces dendrorhous</name>
    <dbReference type="NCBI Taxonomy" id="264483"/>
    <lineage>
        <taxon>Eukaryota</taxon>
        <taxon>Fungi</taxon>
        <taxon>Dikarya</taxon>
        <taxon>Basidiomycota</taxon>
        <taxon>Agaricomycotina</taxon>
        <taxon>Tremellomycetes</taxon>
        <taxon>Cystofilobasidiales</taxon>
        <taxon>Mrakiaceae</taxon>
        <taxon>Phaffia</taxon>
    </lineage>
</organism>
<keyword evidence="2" id="KW-0813">Transport</keyword>
<proteinExistence type="inferred from homology"/>
<sequence length="770" mass="87663">MASLTASQQVGEILKSPDDLTKLPSLRKRLDKENVTVQAQLSNAVRDQLAATRDGLRRLVEAREAVDRVEREIRAVERLVLDDGHGQTGDGKTGIAEFRKISRVSFIHRNLAQTTSMVQSFQEISEKVSVVSSLLASDIEAGVYNSQHNLLIVHYQLIELEQFKNETIHQAKKTQSDRTLDEVQAYFQNLDQVLSVFEQHLWEMVESIIDIVRQGRTDTVVKILKIVEAEGREDEKAAAMKLIKRAKGDVAARFKSMQAEARQFKHYRQKLLATLRQSISNSFDEAFKQASDDPSTFIENLGWVYQDLIRIESDVVSCFPPDYNIYAFFVKQYHINLDARLRTIVASAPDASVLLQLHAWVKEYKVSMKQLEIDPDWTDPPLLDGKEQELIDDYVGVIVRKMDEWTANLMRDEEQDFIRREQPPEVEEGGAYALQGAVIMFQMVNQQIDLAADSGQAAVLARVVTEAVRVMRSTQLRFLTLVQAEIKKNVERPEESPPGLVEYVMALANDQIKSADFADALSARLEPIVSDKYKQVIVGKVSEAIDGYLDIAKHCSQALLDMIFHDLRSVTKLFFAPEWYNNAERPMPAVVETLRDYLSDYQEHLNSSIFDLLLNDLVETFLVLYLSALRRTTKFKLPAAIEHIRDDIGDVIGVFAEFKPREELEVSFELIEMVLQMLDAGKEMFFLDYWSFAKVHGPNLSFVEALLKARDNLDRSSVNEIMEKIRKKVKEEGLEEPQERTVMNKIAEIKGESIFASFGFGNLSTKVLLS</sequence>
<dbReference type="Gene3D" id="1.10.357.50">
    <property type="match status" value="1"/>
</dbReference>
<name>A0A0F7SGZ6_PHARH</name>
<dbReference type="GO" id="GO:0000145">
    <property type="term" value="C:exocyst"/>
    <property type="evidence" value="ECO:0007669"/>
    <property type="project" value="InterPro"/>
</dbReference>
<evidence type="ECO:0000256" key="3">
    <source>
        <dbReference type="ARBA" id="ARBA00022483"/>
    </source>
</evidence>
<dbReference type="GO" id="GO:0006887">
    <property type="term" value="P:exocytosis"/>
    <property type="evidence" value="ECO:0007669"/>
    <property type="project" value="UniProtKB-KW"/>
</dbReference>
<keyword evidence="3" id="KW-0268">Exocytosis</keyword>
<dbReference type="GO" id="GO:0051601">
    <property type="term" value="P:exocyst localization"/>
    <property type="evidence" value="ECO:0007669"/>
    <property type="project" value="TreeGrafter"/>
</dbReference>
<dbReference type="AlphaFoldDB" id="A0A0F7SGZ6"/>
<dbReference type="Pfam" id="PF06046">
    <property type="entry name" value="Sec6"/>
    <property type="match status" value="1"/>
</dbReference>
<dbReference type="InterPro" id="IPR042532">
    <property type="entry name" value="EXOC3/Sec6_C"/>
</dbReference>
<dbReference type="PANTHER" id="PTHR21292">
    <property type="entry name" value="EXOCYST COMPLEX COMPONENT SEC6-RELATED"/>
    <property type="match status" value="1"/>
</dbReference>
<evidence type="ECO:0000256" key="2">
    <source>
        <dbReference type="ARBA" id="ARBA00022448"/>
    </source>
</evidence>
<dbReference type="FunFam" id="1.10.357.50:FF:000006">
    <property type="entry name" value="Exocyst complex component sec6"/>
    <property type="match status" value="1"/>
</dbReference>
<dbReference type="EMBL" id="LN483249">
    <property type="protein sequence ID" value="CDZ97660.1"/>
    <property type="molecule type" value="Genomic_DNA"/>
</dbReference>
<accession>A0A0F7SGZ6</accession>
<evidence type="ECO:0000256" key="1">
    <source>
        <dbReference type="ARBA" id="ARBA00009447"/>
    </source>
</evidence>
<dbReference type="Gene3D" id="1.10.357.70">
    <property type="entry name" value="Exocyst complex component Sec6, C-terminal domain"/>
    <property type="match status" value="1"/>
</dbReference>
<evidence type="ECO:0000313" key="4">
    <source>
        <dbReference type="EMBL" id="CDZ97660.1"/>
    </source>
</evidence>
<dbReference type="PANTHER" id="PTHR21292:SF1">
    <property type="entry name" value="EXOCYST COMPLEX COMPONENT 3"/>
    <property type="match status" value="1"/>
</dbReference>